<proteinExistence type="predicted"/>
<feature type="domain" description="DUF1549" evidence="2">
    <location>
        <begin position="165"/>
        <end position="379"/>
    </location>
</feature>
<name>A0A5C6BB60_9BACT</name>
<evidence type="ECO:0000259" key="3">
    <source>
        <dbReference type="Pfam" id="PF07587"/>
    </source>
</evidence>
<feature type="domain" description="Cytochrome C Planctomycete-type" evidence="4">
    <location>
        <begin position="47"/>
        <end position="105"/>
    </location>
</feature>
<evidence type="ECO:0000313" key="5">
    <source>
        <dbReference type="EMBL" id="TWU08509.1"/>
    </source>
</evidence>
<reference evidence="5 6" key="1">
    <citation type="submission" date="2019-02" db="EMBL/GenBank/DDBJ databases">
        <title>Deep-cultivation of Planctomycetes and their phenomic and genomic characterization uncovers novel biology.</title>
        <authorList>
            <person name="Wiegand S."/>
            <person name="Jogler M."/>
            <person name="Boedeker C."/>
            <person name="Pinto D."/>
            <person name="Vollmers J."/>
            <person name="Rivas-Marin E."/>
            <person name="Kohn T."/>
            <person name="Peeters S.H."/>
            <person name="Heuer A."/>
            <person name="Rast P."/>
            <person name="Oberbeckmann S."/>
            <person name="Bunk B."/>
            <person name="Jeske O."/>
            <person name="Meyerdierks A."/>
            <person name="Storesund J.E."/>
            <person name="Kallscheuer N."/>
            <person name="Luecker S."/>
            <person name="Lage O.M."/>
            <person name="Pohl T."/>
            <person name="Merkel B.J."/>
            <person name="Hornburger P."/>
            <person name="Mueller R.-W."/>
            <person name="Bruemmer F."/>
            <person name="Labrenz M."/>
            <person name="Spormann A.M."/>
            <person name="Op Den Camp H."/>
            <person name="Overmann J."/>
            <person name="Amann R."/>
            <person name="Jetten M.S.M."/>
            <person name="Mascher T."/>
            <person name="Medema M.H."/>
            <person name="Devos D.P."/>
            <person name="Kaster A.-K."/>
            <person name="Ovreas L."/>
            <person name="Rohde M."/>
            <person name="Galperin M.Y."/>
            <person name="Jogler C."/>
        </authorList>
    </citation>
    <scope>NUCLEOTIDE SEQUENCE [LARGE SCALE GENOMIC DNA]</scope>
    <source>
        <strain evidence="5 6">Pla52n</strain>
    </source>
</reference>
<dbReference type="RefSeq" id="WP_146518541.1">
    <property type="nucleotide sequence ID" value="NZ_CP151726.1"/>
</dbReference>
<comment type="caution">
    <text evidence="5">The sequence shown here is derived from an EMBL/GenBank/DDBJ whole genome shotgun (WGS) entry which is preliminary data.</text>
</comment>
<dbReference type="InterPro" id="IPR022655">
    <property type="entry name" value="DUF1553"/>
</dbReference>
<protein>
    <submittedName>
        <fullName evidence="5">Planctomycete cytochrome C</fullName>
    </submittedName>
</protein>
<feature type="domain" description="DUF1553" evidence="3">
    <location>
        <begin position="460"/>
        <end position="710"/>
    </location>
</feature>
<dbReference type="OrthoDB" id="127107at2"/>
<dbReference type="InterPro" id="IPR011429">
    <property type="entry name" value="Cyt_c_Planctomycete-type"/>
</dbReference>
<feature type="signal peptide" evidence="1">
    <location>
        <begin position="1"/>
        <end position="28"/>
    </location>
</feature>
<dbReference type="Pfam" id="PF07587">
    <property type="entry name" value="PSD1"/>
    <property type="match status" value="1"/>
</dbReference>
<evidence type="ECO:0000259" key="4">
    <source>
        <dbReference type="Pfam" id="PF07635"/>
    </source>
</evidence>
<dbReference type="AlphaFoldDB" id="A0A5C6BB60"/>
<dbReference type="Pfam" id="PF07583">
    <property type="entry name" value="PSCyt2"/>
    <property type="match status" value="1"/>
</dbReference>
<dbReference type="PANTHER" id="PTHR35889">
    <property type="entry name" value="CYCLOINULO-OLIGOSACCHARIDE FRUCTANOTRANSFERASE-RELATED"/>
    <property type="match status" value="1"/>
</dbReference>
<accession>A0A5C6BB60</accession>
<sequence length="750" mass="83793" precursor="true">MSHHRCFLACVMTLVFAMAFVSQRGVIAEDSSEYFESHVRPLLIAKCVECHGGMTPEGDLNLATRDGFIKGGTSGGLTDGVDPEWSLLFERIITPDEDAMMPPDERLTSDEVAVFKKWIEAGSVWPESSLLLKDGIESGSQHWSFQSLQRPRVPQLDGDTWCWTPIDRFILAKMSETGVSPVTDADNATWLRRVTLAATGLPPSLSQIDAMQSAERQDAVRTFERREINRLLASRGFAERQARRWLDVARYADTSGDGTDTPIPEARYYRDWVIDAFDTDKPYDEFVIEQIAGDLLAAQNPESPEAFRQTIATGFIALSRRFGNSKFASMHQIIDDTIDTVGKSTMGLSLGCARCHHHKFDPVTTQDYYGLYGYFDNTQYPHAGTEHQKERSDMPPISVPMSWSDRYESSVAWAVSDKPNPQDSRIHIAGDPAQKGDVAPRAFLGFLSGDDVEIPDDTSGRLQLARRIASADNPLFARVMVNRIWQGYFGQGLVENASNFGVQTAQPLHHELLDYLACELIDSGWSIKHVHRLVLTSHVFRLSSQTTESGLARDQANRCWWHFPRVRMDAETLRDSILAASGQLELGDGGRHPFKPTEKLQYNQGRPFNEIFDHSRRSVYLMTPRLNKHPMMAMFDGADANVTTASRGESTVPLQSLFAMNSPFMASQASSLAIRVLESADTTPARIGLLWRLTLGRLPDESEQNWLAQYVESTISELAAEGRPSDDASTSAWTSVARTMLASNEFIYID</sequence>
<evidence type="ECO:0000259" key="2">
    <source>
        <dbReference type="Pfam" id="PF07583"/>
    </source>
</evidence>
<dbReference type="PANTHER" id="PTHR35889:SF3">
    <property type="entry name" value="F-BOX DOMAIN-CONTAINING PROTEIN"/>
    <property type="match status" value="1"/>
</dbReference>
<keyword evidence="1" id="KW-0732">Signal</keyword>
<dbReference type="Pfam" id="PF07635">
    <property type="entry name" value="PSCyt1"/>
    <property type="match status" value="1"/>
</dbReference>
<feature type="chain" id="PRO_5022836432" evidence="1">
    <location>
        <begin position="29"/>
        <end position="750"/>
    </location>
</feature>
<evidence type="ECO:0000313" key="6">
    <source>
        <dbReference type="Proteomes" id="UP000320176"/>
    </source>
</evidence>
<dbReference type="Proteomes" id="UP000320176">
    <property type="component" value="Unassembled WGS sequence"/>
</dbReference>
<evidence type="ECO:0000256" key="1">
    <source>
        <dbReference type="SAM" id="SignalP"/>
    </source>
</evidence>
<organism evidence="5 6">
    <name type="scientific">Stieleria varia</name>
    <dbReference type="NCBI Taxonomy" id="2528005"/>
    <lineage>
        <taxon>Bacteria</taxon>
        <taxon>Pseudomonadati</taxon>
        <taxon>Planctomycetota</taxon>
        <taxon>Planctomycetia</taxon>
        <taxon>Pirellulales</taxon>
        <taxon>Pirellulaceae</taxon>
        <taxon>Stieleria</taxon>
    </lineage>
</organism>
<gene>
    <name evidence="5" type="ORF">Pla52n_10920</name>
</gene>
<dbReference type="InterPro" id="IPR011444">
    <property type="entry name" value="DUF1549"/>
</dbReference>
<dbReference type="EMBL" id="SJPN01000001">
    <property type="protein sequence ID" value="TWU08509.1"/>
    <property type="molecule type" value="Genomic_DNA"/>
</dbReference>
<keyword evidence="6" id="KW-1185">Reference proteome</keyword>